<name>A0A9W6QQA0_9PSEU</name>
<keyword evidence="2" id="KW-1185">Reference proteome</keyword>
<organism evidence="1 2">
    <name type="scientific">Actinokineospora globicatena</name>
    <dbReference type="NCBI Taxonomy" id="103729"/>
    <lineage>
        <taxon>Bacteria</taxon>
        <taxon>Bacillati</taxon>
        <taxon>Actinomycetota</taxon>
        <taxon>Actinomycetes</taxon>
        <taxon>Pseudonocardiales</taxon>
        <taxon>Pseudonocardiaceae</taxon>
        <taxon>Actinokineospora</taxon>
    </lineage>
</organism>
<sequence>MPDLVVGIIEATNGALDAARTATVESVPTPPSLDQMTTTLDTLAAESLWASQEAAERVRRSMAAIRRVSDLHGRRG</sequence>
<dbReference type="RefSeq" id="WP_285612255.1">
    <property type="nucleotide sequence ID" value="NZ_BSSD01000008.1"/>
</dbReference>
<comment type="caution">
    <text evidence="1">The sequence shown here is derived from an EMBL/GenBank/DDBJ whole genome shotgun (WGS) entry which is preliminary data.</text>
</comment>
<dbReference type="Proteomes" id="UP001165042">
    <property type="component" value="Unassembled WGS sequence"/>
</dbReference>
<evidence type="ECO:0000313" key="1">
    <source>
        <dbReference type="EMBL" id="GLW94050.1"/>
    </source>
</evidence>
<gene>
    <name evidence="1" type="ORF">Aglo03_48660</name>
</gene>
<proteinExistence type="predicted"/>
<dbReference type="AlphaFoldDB" id="A0A9W6QQA0"/>
<dbReference type="EMBL" id="BSSD01000008">
    <property type="protein sequence ID" value="GLW94050.1"/>
    <property type="molecule type" value="Genomic_DNA"/>
</dbReference>
<accession>A0A9W6QQA0</accession>
<protein>
    <submittedName>
        <fullName evidence="1">Uncharacterized protein</fullName>
    </submittedName>
</protein>
<evidence type="ECO:0000313" key="2">
    <source>
        <dbReference type="Proteomes" id="UP001165042"/>
    </source>
</evidence>
<reference evidence="1" key="1">
    <citation type="submission" date="2023-02" db="EMBL/GenBank/DDBJ databases">
        <title>Actinokineospora globicatena NBRC 15670.</title>
        <authorList>
            <person name="Ichikawa N."/>
            <person name="Sato H."/>
            <person name="Tonouchi N."/>
        </authorList>
    </citation>
    <scope>NUCLEOTIDE SEQUENCE</scope>
    <source>
        <strain evidence="1">NBRC 15670</strain>
    </source>
</reference>